<name>A0A024UV54_9STRA</name>
<protein>
    <submittedName>
        <fullName evidence="9">Methylenetetrahydrofolate reductase</fullName>
    </submittedName>
</protein>
<organism evidence="9">
    <name type="scientific">Aphanomyces invadans</name>
    <dbReference type="NCBI Taxonomy" id="157072"/>
    <lineage>
        <taxon>Eukaryota</taxon>
        <taxon>Sar</taxon>
        <taxon>Stramenopiles</taxon>
        <taxon>Oomycota</taxon>
        <taxon>Saprolegniomycetes</taxon>
        <taxon>Saprolegniales</taxon>
        <taxon>Verrucalvaceae</taxon>
        <taxon>Aphanomyces</taxon>
    </lineage>
</organism>
<sequence>MGKIIDRLMELEKTGSPSVSFEFFPAKTEDGVFNLLNRVEEMGFQLQPTFVTLTWRSAFKDEKLWLKIGSHIQNEFKIDVLMHLTCHLPRDQLREILKNVRAAGIRNILALRGDPPIGSERWKPVPGGFHNAVELIRFIREEHGDWFCIAAAGYSEVHSEAWNNPNLPPSDQARQLDMIRLKEKQDAGADFIITQFFFDVDKLLQWIRDCRQLGISIPILPGYLPIQTHNSFLKFTNWCKTSVPPQVQEALVSIKNDDAAVKKYGIQLAVDTCKKLIANKLSLHFYTMNLARTVRAVLEGLHLIERERGLPWGAPIMRNKDGSLEKSIEQVRPIFWSNRASSYIARTSEWDDFPNGRWGDRTSPAYGELSEYYLAYKRPKVARDQLWGRPQTEEDVWNVFVKFIEGSVKQLPWCEQGLSGESTIIRENLRWINSMGFLTINSQPRINGAPSEDPSVGWGGKDGFVFQKAYVEFFVPPRLMQRLVVALADYPNLSYHAFSANGTEYTNSPGPSVTAVTWGVFPGKEIIQPTVVDTASFAAWKDEAFELWLSQWASAYEPETVSHQLIKRIYDSYVLVNVVDNDYTNEDSDIFKIFAQVITESMTKDDLRQRVLELEGKNEKLHETVAKLKIIQAEANRELKDLHGDLSSSREENSRLKAQLRDLRSRLAMAEL</sequence>
<comment type="similarity">
    <text evidence="3">Belongs to the methylenetetrahydrofolate reductase family.</text>
</comment>
<dbReference type="GO" id="GO:0035999">
    <property type="term" value="P:tetrahydrofolate interconversion"/>
    <property type="evidence" value="ECO:0007669"/>
    <property type="project" value="UniProtKB-UniPathway"/>
</dbReference>
<keyword evidence="6" id="KW-0560">Oxidoreductase</keyword>
<dbReference type="InterPro" id="IPR003171">
    <property type="entry name" value="Mehydrof_redctse-like"/>
</dbReference>
<dbReference type="RefSeq" id="XP_008861223.1">
    <property type="nucleotide sequence ID" value="XM_008863001.1"/>
</dbReference>
<dbReference type="NCBIfam" id="TIGR00677">
    <property type="entry name" value="fadh2_euk"/>
    <property type="match status" value="1"/>
</dbReference>
<dbReference type="Pfam" id="PF21895">
    <property type="entry name" value="MTHFR_C"/>
    <property type="match status" value="1"/>
</dbReference>
<dbReference type="STRING" id="157072.A0A024UV54"/>
<feature type="domain" description="MTHFR SAM-binding regulatory" evidence="8">
    <location>
        <begin position="325"/>
        <end position="595"/>
    </location>
</feature>
<dbReference type="PANTHER" id="PTHR45754">
    <property type="entry name" value="METHYLENETETRAHYDROFOLATE REDUCTASE"/>
    <property type="match status" value="1"/>
</dbReference>
<dbReference type="SUPFAM" id="SSF51730">
    <property type="entry name" value="FAD-linked oxidoreductase"/>
    <property type="match status" value="1"/>
</dbReference>
<proteinExistence type="inferred from homology"/>
<evidence type="ECO:0000256" key="6">
    <source>
        <dbReference type="ARBA" id="ARBA00023002"/>
    </source>
</evidence>
<dbReference type="AlphaFoldDB" id="A0A024UV54"/>
<evidence type="ECO:0000256" key="2">
    <source>
        <dbReference type="ARBA" id="ARBA00004777"/>
    </source>
</evidence>
<dbReference type="GO" id="GO:0009086">
    <property type="term" value="P:methionine biosynthetic process"/>
    <property type="evidence" value="ECO:0007669"/>
    <property type="project" value="TreeGrafter"/>
</dbReference>
<evidence type="ECO:0000256" key="3">
    <source>
        <dbReference type="ARBA" id="ARBA00006743"/>
    </source>
</evidence>
<keyword evidence="5" id="KW-0274">FAD</keyword>
<dbReference type="CDD" id="cd00537">
    <property type="entry name" value="MTHFR"/>
    <property type="match status" value="1"/>
</dbReference>
<evidence type="ECO:0000256" key="7">
    <source>
        <dbReference type="SAM" id="Coils"/>
    </source>
</evidence>
<evidence type="ECO:0000313" key="9">
    <source>
        <dbReference type="EMBL" id="ETW09812.1"/>
    </source>
</evidence>
<dbReference type="GeneID" id="20077340"/>
<dbReference type="InterPro" id="IPR029041">
    <property type="entry name" value="FAD-linked_oxidoreductase-like"/>
</dbReference>
<dbReference type="eggNOG" id="KOG0564">
    <property type="taxonomic scope" value="Eukaryota"/>
</dbReference>
<dbReference type="PANTHER" id="PTHR45754:SF3">
    <property type="entry name" value="METHYLENETETRAHYDROFOLATE REDUCTASE (NADPH)"/>
    <property type="match status" value="1"/>
</dbReference>
<dbReference type="OrthoDB" id="16284at2759"/>
<dbReference type="EMBL" id="KI913952">
    <property type="protein sequence ID" value="ETW09812.1"/>
    <property type="molecule type" value="Genomic_DNA"/>
</dbReference>
<dbReference type="GO" id="GO:0004489">
    <property type="term" value="F:methylenetetrahydrofolate reductase [NAD(P)H] activity"/>
    <property type="evidence" value="ECO:0007669"/>
    <property type="project" value="InterPro"/>
</dbReference>
<dbReference type="GO" id="GO:0005829">
    <property type="term" value="C:cytosol"/>
    <property type="evidence" value="ECO:0007669"/>
    <property type="project" value="TreeGrafter"/>
</dbReference>
<dbReference type="VEuPathDB" id="FungiDB:H310_00290"/>
<feature type="coiled-coil region" evidence="7">
    <location>
        <begin position="604"/>
        <end position="666"/>
    </location>
</feature>
<evidence type="ECO:0000259" key="8">
    <source>
        <dbReference type="Pfam" id="PF21895"/>
    </source>
</evidence>
<evidence type="ECO:0000256" key="5">
    <source>
        <dbReference type="ARBA" id="ARBA00022827"/>
    </source>
</evidence>
<keyword evidence="7" id="KW-0175">Coiled coil</keyword>
<dbReference type="InterPro" id="IPR004621">
    <property type="entry name" value="Fadh2_euk"/>
</dbReference>
<comment type="pathway">
    <text evidence="2">One-carbon metabolism; tetrahydrofolate interconversion.</text>
</comment>
<keyword evidence="4" id="KW-0285">Flavoprotein</keyword>
<comment type="cofactor">
    <cofactor evidence="1">
        <name>FAD</name>
        <dbReference type="ChEBI" id="CHEBI:57692"/>
    </cofactor>
</comment>
<dbReference type="Pfam" id="PF02219">
    <property type="entry name" value="MTHFR"/>
    <property type="match status" value="1"/>
</dbReference>
<gene>
    <name evidence="9" type="ORF">H310_00290</name>
</gene>
<accession>A0A024UV54</accession>
<evidence type="ECO:0000256" key="4">
    <source>
        <dbReference type="ARBA" id="ARBA00022630"/>
    </source>
</evidence>
<dbReference type="GO" id="GO:0071949">
    <property type="term" value="F:FAD binding"/>
    <property type="evidence" value="ECO:0007669"/>
    <property type="project" value="TreeGrafter"/>
</dbReference>
<dbReference type="UniPathway" id="UPA00193"/>
<dbReference type="InterPro" id="IPR053806">
    <property type="entry name" value="MTHFR_C"/>
</dbReference>
<reference evidence="9" key="1">
    <citation type="submission" date="2013-12" db="EMBL/GenBank/DDBJ databases">
        <title>The Genome Sequence of Aphanomyces invadans NJM9701.</title>
        <authorList>
            <consortium name="The Broad Institute Genomics Platform"/>
            <person name="Russ C."/>
            <person name="Tyler B."/>
            <person name="van West P."/>
            <person name="Dieguez-Uribeondo J."/>
            <person name="Young S.K."/>
            <person name="Zeng Q."/>
            <person name="Gargeya S."/>
            <person name="Fitzgerald M."/>
            <person name="Abouelleil A."/>
            <person name="Alvarado L."/>
            <person name="Chapman S.B."/>
            <person name="Gainer-Dewar J."/>
            <person name="Goldberg J."/>
            <person name="Griggs A."/>
            <person name="Gujja S."/>
            <person name="Hansen M."/>
            <person name="Howarth C."/>
            <person name="Imamovic A."/>
            <person name="Ireland A."/>
            <person name="Larimer J."/>
            <person name="McCowan C."/>
            <person name="Murphy C."/>
            <person name="Pearson M."/>
            <person name="Poon T.W."/>
            <person name="Priest M."/>
            <person name="Roberts A."/>
            <person name="Saif S."/>
            <person name="Shea T."/>
            <person name="Sykes S."/>
            <person name="Wortman J."/>
            <person name="Nusbaum C."/>
            <person name="Birren B."/>
        </authorList>
    </citation>
    <scope>NUCLEOTIDE SEQUENCE [LARGE SCALE GENOMIC DNA]</scope>
    <source>
        <strain evidence="9">NJM9701</strain>
    </source>
</reference>
<dbReference type="Gene3D" id="3.20.20.220">
    <property type="match status" value="1"/>
</dbReference>
<evidence type="ECO:0000256" key="1">
    <source>
        <dbReference type="ARBA" id="ARBA00001974"/>
    </source>
</evidence>